<dbReference type="eggNOG" id="KOG0014">
    <property type="taxonomic scope" value="Eukaryota"/>
</dbReference>
<evidence type="ECO:0000256" key="2">
    <source>
        <dbReference type="SAM" id="MobiDB-lite"/>
    </source>
</evidence>
<feature type="coiled-coil region" evidence="1">
    <location>
        <begin position="38"/>
        <end position="87"/>
    </location>
</feature>
<protein>
    <submittedName>
        <fullName evidence="4">Mads box protein, putative</fullName>
        <ecNumber evidence="4">1.3.1.74</ecNumber>
    </submittedName>
</protein>
<keyword evidence="1" id="KW-0175">Coiled coil</keyword>
<gene>
    <name evidence="4" type="ORF">RCOM_1498090</name>
</gene>
<dbReference type="EC" id="1.3.1.74" evidence="4"/>
<evidence type="ECO:0000313" key="5">
    <source>
        <dbReference type="Proteomes" id="UP000008311"/>
    </source>
</evidence>
<dbReference type="STRING" id="3988.B9R9J5"/>
<organism evidence="4 5">
    <name type="scientific">Ricinus communis</name>
    <name type="common">Castor bean</name>
    <dbReference type="NCBI Taxonomy" id="3988"/>
    <lineage>
        <taxon>Eukaryota</taxon>
        <taxon>Viridiplantae</taxon>
        <taxon>Streptophyta</taxon>
        <taxon>Embryophyta</taxon>
        <taxon>Tracheophyta</taxon>
        <taxon>Spermatophyta</taxon>
        <taxon>Magnoliopsida</taxon>
        <taxon>eudicotyledons</taxon>
        <taxon>Gunneridae</taxon>
        <taxon>Pentapetalae</taxon>
        <taxon>rosids</taxon>
        <taxon>fabids</taxon>
        <taxon>Malpighiales</taxon>
        <taxon>Euphorbiaceae</taxon>
        <taxon>Acalyphoideae</taxon>
        <taxon>Acalypheae</taxon>
        <taxon>Ricinus</taxon>
    </lineage>
</organism>
<dbReference type="EMBL" id="EQ973773">
    <property type="protein sequence ID" value="EEF51472.1"/>
    <property type="molecule type" value="Genomic_DNA"/>
</dbReference>
<proteinExistence type="predicted"/>
<dbReference type="GO" id="GO:0032440">
    <property type="term" value="F:2-alkenal reductase [NAD(P)H] activity"/>
    <property type="evidence" value="ECO:0007669"/>
    <property type="project" value="UniProtKB-EC"/>
</dbReference>
<keyword evidence="5" id="KW-1185">Reference proteome</keyword>
<evidence type="ECO:0000313" key="4">
    <source>
        <dbReference type="EMBL" id="EEF51472.1"/>
    </source>
</evidence>
<evidence type="ECO:0000259" key="3">
    <source>
        <dbReference type="PROSITE" id="PS51297"/>
    </source>
</evidence>
<dbReference type="InParanoid" id="B9R9J5"/>
<dbReference type="PROSITE" id="PS51297">
    <property type="entry name" value="K_BOX"/>
    <property type="match status" value="1"/>
</dbReference>
<dbReference type="Proteomes" id="UP000008311">
    <property type="component" value="Unassembled WGS sequence"/>
</dbReference>
<sequence length="154" mass="17865">MDQIQNLYHEVTRLKTKYESLQCCQSHLLGEELGPLSVKELQKIEKQLDRTLSQARQRKTQLLVERMEELRKKEHDLGEENKQLKIKLEEGQCLEADVGGPVKTAANKQHPSKSNHSEQQMRYHQFIPQVQTFDARKVGRSDPAPGWLGWSFDS</sequence>
<keyword evidence="4" id="KW-0560">Oxidoreductase</keyword>
<evidence type="ECO:0000256" key="1">
    <source>
        <dbReference type="SAM" id="Coils"/>
    </source>
</evidence>
<dbReference type="GO" id="GO:0005634">
    <property type="term" value="C:nucleus"/>
    <property type="evidence" value="ECO:0007669"/>
    <property type="project" value="InterPro"/>
</dbReference>
<feature type="region of interest" description="Disordered" evidence="2">
    <location>
        <begin position="134"/>
        <end position="154"/>
    </location>
</feature>
<dbReference type="GO" id="GO:0003700">
    <property type="term" value="F:DNA-binding transcription factor activity"/>
    <property type="evidence" value="ECO:0007669"/>
    <property type="project" value="InterPro"/>
</dbReference>
<feature type="domain" description="K-box" evidence="3">
    <location>
        <begin position="4"/>
        <end position="94"/>
    </location>
</feature>
<dbReference type="InterPro" id="IPR002487">
    <property type="entry name" value="TF_Kbox"/>
</dbReference>
<dbReference type="AlphaFoldDB" id="B9R9J5"/>
<dbReference type="Pfam" id="PF01486">
    <property type="entry name" value="K-box"/>
    <property type="match status" value="1"/>
</dbReference>
<accession>B9R9J5</accession>
<reference evidence="5" key="1">
    <citation type="journal article" date="2010" name="Nat. Biotechnol.">
        <title>Draft genome sequence of the oilseed species Ricinus communis.</title>
        <authorList>
            <person name="Chan A.P."/>
            <person name="Crabtree J."/>
            <person name="Zhao Q."/>
            <person name="Lorenzi H."/>
            <person name="Orvis J."/>
            <person name="Puiu D."/>
            <person name="Melake-Berhan A."/>
            <person name="Jones K.M."/>
            <person name="Redman J."/>
            <person name="Chen G."/>
            <person name="Cahoon E.B."/>
            <person name="Gedil M."/>
            <person name="Stanke M."/>
            <person name="Haas B.J."/>
            <person name="Wortman J.R."/>
            <person name="Fraser-Liggett C.M."/>
            <person name="Ravel J."/>
            <person name="Rabinowicz P.D."/>
        </authorList>
    </citation>
    <scope>NUCLEOTIDE SEQUENCE [LARGE SCALE GENOMIC DNA]</scope>
    <source>
        <strain evidence="5">cv. Hale</strain>
    </source>
</reference>
<name>B9R9J5_RICCO</name>